<protein>
    <recommendedName>
        <fullName evidence="3">Lateral signaling target protein 2 homolog</fullName>
    </recommendedName>
</protein>
<dbReference type="Proteomes" id="UP000801492">
    <property type="component" value="Unassembled WGS sequence"/>
</dbReference>
<dbReference type="SUPFAM" id="SSF57903">
    <property type="entry name" value="FYVE/PHD zinc finger"/>
    <property type="match status" value="1"/>
</dbReference>
<dbReference type="CDD" id="cd15731">
    <property type="entry name" value="FYVE_LST2"/>
    <property type="match status" value="1"/>
</dbReference>
<comment type="similarity">
    <text evidence="2">Belongs to the lst-2 family.</text>
</comment>
<dbReference type="InterPro" id="IPR013083">
    <property type="entry name" value="Znf_RING/FYVE/PHD"/>
</dbReference>
<dbReference type="GO" id="GO:0008270">
    <property type="term" value="F:zinc ion binding"/>
    <property type="evidence" value="ECO:0007669"/>
    <property type="project" value="UniProtKB-KW"/>
</dbReference>
<feature type="domain" description="FYVE-type" evidence="9">
    <location>
        <begin position="781"/>
        <end position="841"/>
    </location>
</feature>
<keyword evidence="6" id="KW-0862">Zinc</keyword>
<dbReference type="PANTHER" id="PTHR46465">
    <property type="entry name" value="LATERAL SIGNALING TARGET PROTEIN 2 HOMOLOG"/>
    <property type="match status" value="1"/>
</dbReference>
<dbReference type="SMART" id="SM00064">
    <property type="entry name" value="FYVE"/>
    <property type="match status" value="1"/>
</dbReference>
<gene>
    <name evidence="10" type="ORF">ILUMI_04222</name>
</gene>
<feature type="region of interest" description="Disordered" evidence="8">
    <location>
        <begin position="521"/>
        <end position="588"/>
    </location>
</feature>
<dbReference type="PROSITE" id="PS50178">
    <property type="entry name" value="ZF_FYVE"/>
    <property type="match status" value="1"/>
</dbReference>
<evidence type="ECO:0000256" key="5">
    <source>
        <dbReference type="ARBA" id="ARBA00022771"/>
    </source>
</evidence>
<dbReference type="InterPro" id="IPR051118">
    <property type="entry name" value="LST-2"/>
</dbReference>
<feature type="region of interest" description="Disordered" evidence="8">
    <location>
        <begin position="471"/>
        <end position="493"/>
    </location>
</feature>
<name>A0A8K0GHJ8_IGNLU</name>
<dbReference type="OrthoDB" id="20035at2759"/>
<evidence type="ECO:0000313" key="11">
    <source>
        <dbReference type="Proteomes" id="UP000801492"/>
    </source>
</evidence>
<dbReference type="PANTHER" id="PTHR46465:SF2">
    <property type="entry name" value="LATERAL SIGNALING TARGET PROTEIN 2 HOMOLOG"/>
    <property type="match status" value="1"/>
</dbReference>
<organism evidence="10 11">
    <name type="scientific">Ignelater luminosus</name>
    <name type="common">Cucubano</name>
    <name type="synonym">Pyrophorus luminosus</name>
    <dbReference type="NCBI Taxonomy" id="2038154"/>
    <lineage>
        <taxon>Eukaryota</taxon>
        <taxon>Metazoa</taxon>
        <taxon>Ecdysozoa</taxon>
        <taxon>Arthropoda</taxon>
        <taxon>Hexapoda</taxon>
        <taxon>Insecta</taxon>
        <taxon>Pterygota</taxon>
        <taxon>Neoptera</taxon>
        <taxon>Endopterygota</taxon>
        <taxon>Coleoptera</taxon>
        <taxon>Polyphaga</taxon>
        <taxon>Elateriformia</taxon>
        <taxon>Elateroidea</taxon>
        <taxon>Elateridae</taxon>
        <taxon>Agrypninae</taxon>
        <taxon>Pyrophorini</taxon>
        <taxon>Ignelater</taxon>
    </lineage>
</organism>
<dbReference type="InterPro" id="IPR000306">
    <property type="entry name" value="Znf_FYVE"/>
</dbReference>
<proteinExistence type="inferred from homology"/>
<evidence type="ECO:0000256" key="4">
    <source>
        <dbReference type="ARBA" id="ARBA00022723"/>
    </source>
</evidence>
<dbReference type="GO" id="GO:0031901">
    <property type="term" value="C:early endosome membrane"/>
    <property type="evidence" value="ECO:0007669"/>
    <property type="project" value="TreeGrafter"/>
</dbReference>
<dbReference type="InterPro" id="IPR011011">
    <property type="entry name" value="Znf_FYVE_PHD"/>
</dbReference>
<evidence type="ECO:0000256" key="3">
    <source>
        <dbReference type="ARBA" id="ARBA00019870"/>
    </source>
</evidence>
<dbReference type="Gene3D" id="3.30.40.10">
    <property type="entry name" value="Zinc/RING finger domain, C3HC4 (zinc finger)"/>
    <property type="match status" value="1"/>
</dbReference>
<keyword evidence="4" id="KW-0479">Metal-binding</keyword>
<dbReference type="InterPro" id="IPR017455">
    <property type="entry name" value="Znf_FYVE-rel"/>
</dbReference>
<feature type="compositionally biased region" description="Polar residues" evidence="8">
    <location>
        <begin position="477"/>
        <end position="493"/>
    </location>
</feature>
<evidence type="ECO:0000256" key="2">
    <source>
        <dbReference type="ARBA" id="ARBA00008755"/>
    </source>
</evidence>
<evidence type="ECO:0000256" key="8">
    <source>
        <dbReference type="SAM" id="MobiDB-lite"/>
    </source>
</evidence>
<evidence type="ECO:0000256" key="1">
    <source>
        <dbReference type="ARBA" id="ARBA00003580"/>
    </source>
</evidence>
<keyword evidence="11" id="KW-1185">Reference proteome</keyword>
<feature type="compositionally biased region" description="Polar residues" evidence="8">
    <location>
        <begin position="538"/>
        <end position="554"/>
    </location>
</feature>
<feature type="compositionally biased region" description="Polar residues" evidence="8">
    <location>
        <begin position="579"/>
        <end position="588"/>
    </location>
</feature>
<dbReference type="InterPro" id="IPR043269">
    <property type="entry name" value="FYVE_LST2"/>
</dbReference>
<dbReference type="EMBL" id="VTPC01001437">
    <property type="protein sequence ID" value="KAF2901962.1"/>
    <property type="molecule type" value="Genomic_DNA"/>
</dbReference>
<comment type="caution">
    <text evidence="10">The sequence shown here is derived from an EMBL/GenBank/DDBJ whole genome shotgun (WGS) entry which is preliminary data.</text>
</comment>
<evidence type="ECO:0000313" key="10">
    <source>
        <dbReference type="EMBL" id="KAF2901962.1"/>
    </source>
</evidence>
<comment type="function">
    <text evidence="1">Negative regulator of epidermal growth factor receptor (EGFR) signaling.</text>
</comment>
<dbReference type="AlphaFoldDB" id="A0A8K0GHJ8"/>
<accession>A0A8K0GHJ8</accession>
<keyword evidence="5 7" id="KW-0863">Zinc-finger</keyword>
<evidence type="ECO:0000256" key="7">
    <source>
        <dbReference type="PROSITE-ProRule" id="PRU00091"/>
    </source>
</evidence>
<evidence type="ECO:0000256" key="6">
    <source>
        <dbReference type="ARBA" id="ARBA00022833"/>
    </source>
</evidence>
<dbReference type="Pfam" id="PF01363">
    <property type="entry name" value="FYVE"/>
    <property type="match status" value="1"/>
</dbReference>
<sequence length="846" mass="95417">MESLRKWFYRPKKDDTSLLAQFFFADEALNMIASELDSFDGRKDPERCTTLVNQLRQSQDKVLTITNAIMDVLIGDQRANRDFRVKFPEDVLQENLAGQLWFGAECLAAGSSIMNREMESTAMRPLARALTKSLENVRNLLRETCLRSNTPNAPLKLNSNELINEVLIESLKIFDKLFAEFELRYVSAMVPVKTTQEYELQQLIGVLFSETLQRALKMKLLSQEMIDDCDPALMFTIPRLAIVSGLLIFPNGPLCIDKPVEEMSEMFRPFRTLLHKIRELLWTLNKKELYMLEKLLCDNEQISDLKSVSDFDMHSDLDDFINQFYSDYPSCKDYVSNFYSVSDNNGEHDVETVDEAMENKYESVPKIHLPSHTHDEQHSLEASASLLSENIEIPSTSGYLIPNTVEHDSIVASLSDVPEEGSPGVESLPDRDSLEVISVAAATLSSILATDKNIQNIEQTQAVKKTDTIENKKQDVESPNDSGVCTENTSLDRSPSLDVFDDKTCGCVKNSAVLQISCQCHSKPEPSELPPTKKKLTYQGQVDFSPGTSKNTSKPTRKRSKLIARTPQATTADDDEASVGSSDTSSFNSNCADDEEIALALQAAEIASRNEVRAKFRSSEDLLHRLFVCIAGVADQLQTNFASDLRNILKAVFLMNASDSNETPTVTEQSLDSSIEYHPTASEVIENDEFTVDPNILAQEALFDNNVYFHIDENEENNSEYSNRPRSHNENEDITQLAENFNEYANVDDNNLRQRVSNGTARHHHVRQEVEMERPPIWIPDVEAPKCMSCGATFTVVKRRHHCRNCGKIFCARCSSNSVPLPKFGHTKPVRVCNKCFMYQLMPFTM</sequence>
<evidence type="ECO:0000259" key="9">
    <source>
        <dbReference type="PROSITE" id="PS50178"/>
    </source>
</evidence>
<reference evidence="10" key="1">
    <citation type="submission" date="2019-08" db="EMBL/GenBank/DDBJ databases">
        <title>The genome of the North American firefly Photinus pyralis.</title>
        <authorList>
            <consortium name="Photinus pyralis genome working group"/>
            <person name="Fallon T.R."/>
            <person name="Sander Lower S.E."/>
            <person name="Weng J.-K."/>
        </authorList>
    </citation>
    <scope>NUCLEOTIDE SEQUENCE</scope>
    <source>
        <strain evidence="10">TRF0915ILg1</strain>
        <tissue evidence="10">Whole body</tissue>
    </source>
</reference>